<dbReference type="Proteomes" id="UP000823868">
    <property type="component" value="Unassembled WGS sequence"/>
</dbReference>
<sequence>MKKNRLAALTLSAALGLSLTACGGGTSSTPQNSTAPSDSAAPQNSAAAVASGVEDGILTVGMECAYAPYNWTQMDESNGAVPIKNVPGSYANGYDVMIAQKICEENGWQLEVVSTAWDSLTPSLQSGTIDVAIAGQSMTADRMSQVDMAGPYY</sequence>
<evidence type="ECO:0000256" key="1">
    <source>
        <dbReference type="ARBA" id="ARBA00022729"/>
    </source>
</evidence>
<reference evidence="4" key="2">
    <citation type="submission" date="2021-04" db="EMBL/GenBank/DDBJ databases">
        <authorList>
            <person name="Gilroy R."/>
        </authorList>
    </citation>
    <scope>NUCLEOTIDE SEQUENCE</scope>
    <source>
        <strain evidence="4">ChiBcec16_6824</strain>
    </source>
</reference>
<comment type="caution">
    <text evidence="4">The sequence shown here is derived from an EMBL/GenBank/DDBJ whole genome shotgun (WGS) entry which is preliminary data.</text>
</comment>
<dbReference type="Pfam" id="PF00497">
    <property type="entry name" value="SBP_bac_3"/>
    <property type="match status" value="1"/>
</dbReference>
<feature type="chain" id="PRO_5038613250" evidence="2">
    <location>
        <begin position="24"/>
        <end position="153"/>
    </location>
</feature>
<organism evidence="4 5">
    <name type="scientific">Candidatus Flavonifractor merdigallinarum</name>
    <dbReference type="NCBI Taxonomy" id="2838589"/>
    <lineage>
        <taxon>Bacteria</taxon>
        <taxon>Bacillati</taxon>
        <taxon>Bacillota</taxon>
        <taxon>Clostridia</taxon>
        <taxon>Eubacteriales</taxon>
        <taxon>Oscillospiraceae</taxon>
        <taxon>Flavonifractor</taxon>
    </lineage>
</organism>
<feature type="domain" description="Solute-binding protein family 3/N-terminal" evidence="3">
    <location>
        <begin position="59"/>
        <end position="153"/>
    </location>
</feature>
<proteinExistence type="predicted"/>
<gene>
    <name evidence="4" type="ORF">H9841_08750</name>
</gene>
<reference evidence="4" key="1">
    <citation type="journal article" date="2021" name="PeerJ">
        <title>Extensive microbial diversity within the chicken gut microbiome revealed by metagenomics and culture.</title>
        <authorList>
            <person name="Gilroy R."/>
            <person name="Ravi A."/>
            <person name="Getino M."/>
            <person name="Pursley I."/>
            <person name="Horton D.L."/>
            <person name="Alikhan N.F."/>
            <person name="Baker D."/>
            <person name="Gharbi K."/>
            <person name="Hall N."/>
            <person name="Watson M."/>
            <person name="Adriaenssens E.M."/>
            <person name="Foster-Nyarko E."/>
            <person name="Jarju S."/>
            <person name="Secka A."/>
            <person name="Antonio M."/>
            <person name="Oren A."/>
            <person name="Chaudhuri R.R."/>
            <person name="La Ragione R."/>
            <person name="Hildebrand F."/>
            <person name="Pallen M.J."/>
        </authorList>
    </citation>
    <scope>NUCLEOTIDE SEQUENCE</scope>
    <source>
        <strain evidence="4">ChiBcec16_6824</strain>
    </source>
</reference>
<dbReference type="PANTHER" id="PTHR35936">
    <property type="entry name" value="MEMBRANE-BOUND LYTIC MUREIN TRANSGLYCOSYLASE F"/>
    <property type="match status" value="1"/>
</dbReference>
<dbReference type="Gene3D" id="3.40.190.10">
    <property type="entry name" value="Periplasmic binding protein-like II"/>
    <property type="match status" value="1"/>
</dbReference>
<dbReference type="SUPFAM" id="SSF53850">
    <property type="entry name" value="Periplasmic binding protein-like II"/>
    <property type="match status" value="1"/>
</dbReference>
<feature type="non-terminal residue" evidence="4">
    <location>
        <position position="153"/>
    </location>
</feature>
<dbReference type="PROSITE" id="PS51257">
    <property type="entry name" value="PROKAR_LIPOPROTEIN"/>
    <property type="match status" value="1"/>
</dbReference>
<dbReference type="EMBL" id="DXDX01000160">
    <property type="protein sequence ID" value="HIY21973.1"/>
    <property type="molecule type" value="Genomic_DNA"/>
</dbReference>
<evidence type="ECO:0000256" key="2">
    <source>
        <dbReference type="SAM" id="SignalP"/>
    </source>
</evidence>
<evidence type="ECO:0000313" key="4">
    <source>
        <dbReference type="EMBL" id="HIY21973.1"/>
    </source>
</evidence>
<dbReference type="AlphaFoldDB" id="A0A9D1Y9X1"/>
<feature type="signal peptide" evidence="2">
    <location>
        <begin position="1"/>
        <end position="23"/>
    </location>
</feature>
<evidence type="ECO:0000259" key="3">
    <source>
        <dbReference type="Pfam" id="PF00497"/>
    </source>
</evidence>
<protein>
    <submittedName>
        <fullName evidence="4">Transporter substrate-binding domain-containing protein</fullName>
    </submittedName>
</protein>
<evidence type="ECO:0000313" key="5">
    <source>
        <dbReference type="Proteomes" id="UP000823868"/>
    </source>
</evidence>
<dbReference type="PANTHER" id="PTHR35936:SF38">
    <property type="entry name" value="GLUTAMINE-BINDING PERIPLASMIC PROTEIN"/>
    <property type="match status" value="1"/>
</dbReference>
<dbReference type="InterPro" id="IPR001638">
    <property type="entry name" value="Solute-binding_3/MltF_N"/>
</dbReference>
<name>A0A9D1Y9X1_9FIRM</name>
<accession>A0A9D1Y9X1</accession>
<keyword evidence="1 2" id="KW-0732">Signal</keyword>